<dbReference type="PANTHER" id="PTHR46847:SF1">
    <property type="entry name" value="D-ALLOSE-BINDING PERIPLASMIC PROTEIN-RELATED"/>
    <property type="match status" value="1"/>
</dbReference>
<dbReference type="CDD" id="cd06316">
    <property type="entry name" value="PBP1_ABC_sugar_binding-like"/>
    <property type="match status" value="1"/>
</dbReference>
<dbReference type="InterPro" id="IPR028082">
    <property type="entry name" value="Peripla_BP_I"/>
</dbReference>
<dbReference type="InterPro" id="IPR025997">
    <property type="entry name" value="SBP_2_dom"/>
</dbReference>
<evidence type="ECO:0000313" key="7">
    <source>
        <dbReference type="EMBL" id="SEB72744.1"/>
    </source>
</evidence>
<gene>
    <name evidence="7" type="ORF">SAMN04490239_1407</name>
</gene>
<organism evidence="7 8">
    <name type="scientific">Rhodococcus koreensis</name>
    <dbReference type="NCBI Taxonomy" id="99653"/>
    <lineage>
        <taxon>Bacteria</taxon>
        <taxon>Bacillati</taxon>
        <taxon>Actinomycetota</taxon>
        <taxon>Actinomycetes</taxon>
        <taxon>Mycobacteriales</taxon>
        <taxon>Nocardiaceae</taxon>
        <taxon>Rhodococcus</taxon>
    </lineage>
</organism>
<comment type="subcellular location">
    <subcellularLocation>
        <location evidence="1">Cell envelope</location>
    </subcellularLocation>
</comment>
<evidence type="ECO:0000259" key="6">
    <source>
        <dbReference type="Pfam" id="PF13407"/>
    </source>
</evidence>
<feature type="domain" description="Periplasmic binding protein" evidence="6">
    <location>
        <begin position="103"/>
        <end position="364"/>
    </location>
</feature>
<dbReference type="PANTHER" id="PTHR46847">
    <property type="entry name" value="D-ALLOSE-BINDING PERIPLASMIC PROTEIN-RELATED"/>
    <property type="match status" value="1"/>
</dbReference>
<evidence type="ECO:0000256" key="3">
    <source>
        <dbReference type="ARBA" id="ARBA00022729"/>
    </source>
</evidence>
<reference evidence="8" key="1">
    <citation type="submission" date="2016-10" db="EMBL/GenBank/DDBJ databases">
        <authorList>
            <person name="Varghese N."/>
            <person name="Submissions S."/>
        </authorList>
    </citation>
    <scope>NUCLEOTIDE SEQUENCE [LARGE SCALE GENOMIC DNA]</scope>
    <source>
        <strain evidence="8">DSM 44498</strain>
    </source>
</reference>
<dbReference type="GO" id="GO:0030313">
    <property type="term" value="C:cell envelope"/>
    <property type="evidence" value="ECO:0007669"/>
    <property type="project" value="UniProtKB-SubCell"/>
</dbReference>
<dbReference type="Gene3D" id="3.40.50.2300">
    <property type="match status" value="2"/>
</dbReference>
<evidence type="ECO:0000256" key="2">
    <source>
        <dbReference type="ARBA" id="ARBA00007639"/>
    </source>
</evidence>
<dbReference type="AlphaFoldDB" id="A0A1H4LQ62"/>
<protein>
    <submittedName>
        <fullName evidence="7">Monosaccharide ABC transporter substrate-binding protein, CUT2 family</fullName>
    </submittedName>
</protein>
<dbReference type="Proteomes" id="UP000183561">
    <property type="component" value="Unassembled WGS sequence"/>
</dbReference>
<proteinExistence type="inferred from homology"/>
<feature type="compositionally biased region" description="Basic residues" evidence="4">
    <location>
        <begin position="9"/>
        <end position="20"/>
    </location>
</feature>
<feature type="signal peptide" evidence="5">
    <location>
        <begin position="1"/>
        <end position="39"/>
    </location>
</feature>
<evidence type="ECO:0000256" key="5">
    <source>
        <dbReference type="SAM" id="SignalP"/>
    </source>
</evidence>
<feature type="region of interest" description="Disordered" evidence="4">
    <location>
        <begin position="1"/>
        <end position="20"/>
    </location>
</feature>
<dbReference type="EMBL" id="FNSV01000005">
    <property type="protein sequence ID" value="SEB72744.1"/>
    <property type="molecule type" value="Genomic_DNA"/>
</dbReference>
<accession>A0A1H4LQ62</accession>
<dbReference type="GO" id="GO:0030246">
    <property type="term" value="F:carbohydrate binding"/>
    <property type="evidence" value="ECO:0007669"/>
    <property type="project" value="UniProtKB-ARBA"/>
</dbReference>
<name>A0A1H4LQ62_9NOCA</name>
<keyword evidence="3 5" id="KW-0732">Signal</keyword>
<dbReference type="SUPFAM" id="SSF53822">
    <property type="entry name" value="Periplasmic binding protein-like I"/>
    <property type="match status" value="1"/>
</dbReference>
<evidence type="ECO:0000313" key="8">
    <source>
        <dbReference type="Proteomes" id="UP000183561"/>
    </source>
</evidence>
<dbReference type="OrthoDB" id="1957427at2"/>
<feature type="chain" id="PRO_5038554280" evidence="5">
    <location>
        <begin position="40"/>
        <end position="406"/>
    </location>
</feature>
<comment type="similarity">
    <text evidence="2">Belongs to the bacterial solute-binding protein 2 family.</text>
</comment>
<evidence type="ECO:0000256" key="1">
    <source>
        <dbReference type="ARBA" id="ARBA00004196"/>
    </source>
</evidence>
<sequence length="406" mass="42598">MTRASAHSRNPKPAHHRQTGRRRYALVAAALLVTGAATACASNSTGTANANCDTTPYDAAITAYTSGDVIGKGPYGETSVPATSIELTDAEVTQIRAMNSTAAVVMHFSGDSWSNAQVEALKAEFDRLGIRIVAQTDAQADPAKQFSDIETALSARPNIIVSIPSLDPVALAPAYRKAADAGVKIVFMENPAENFQPGQDYVSVVATDNYGAGVLGAHQLAKALCGRGEVGVIHHGAQAPTNVLREQGFTETIAKDYPDIDIVENKGLLGPDWKGEGNSNVNAWLTKHPQLGGVWCFFDAPCEGAIDAARASGRDSLAVTTVDLGNNVAIDMAQNGFVAGIAAAQPYDQGTVEAKLAAYALLGKPAPAFVELPSLPVTRDNLVDSWKSLYHSDAPSDLQQALDSGR</sequence>
<dbReference type="Pfam" id="PF13407">
    <property type="entry name" value="Peripla_BP_4"/>
    <property type="match status" value="1"/>
</dbReference>
<evidence type="ECO:0000256" key="4">
    <source>
        <dbReference type="SAM" id="MobiDB-lite"/>
    </source>
</evidence>
<keyword evidence="8" id="KW-1185">Reference proteome</keyword>